<keyword evidence="4" id="KW-1185">Reference proteome</keyword>
<reference evidence="4" key="1">
    <citation type="submission" date="2019-08" db="EMBL/GenBank/DDBJ databases">
        <title>Limnoglobus roseus gen. nov., sp. nov., a novel freshwater planctomycete with a giant genome from the family Gemmataceae.</title>
        <authorList>
            <person name="Kulichevskaya I.S."/>
            <person name="Naumoff D.G."/>
            <person name="Miroshnikov K."/>
            <person name="Ivanova A."/>
            <person name="Philippov D.A."/>
            <person name="Hakobyan A."/>
            <person name="Rijpstra I.C."/>
            <person name="Sinninghe Damste J.S."/>
            <person name="Liesack W."/>
            <person name="Dedysh S.N."/>
        </authorList>
    </citation>
    <scope>NUCLEOTIDE SEQUENCE [LARGE SCALE GENOMIC DNA]</scope>
    <source>
        <strain evidence="4">PX52</strain>
    </source>
</reference>
<feature type="signal peptide" evidence="2">
    <location>
        <begin position="1"/>
        <end position="20"/>
    </location>
</feature>
<feature type="compositionally biased region" description="Basic and acidic residues" evidence="1">
    <location>
        <begin position="108"/>
        <end position="123"/>
    </location>
</feature>
<proteinExistence type="predicted"/>
<evidence type="ECO:0000313" key="4">
    <source>
        <dbReference type="Proteomes" id="UP000324974"/>
    </source>
</evidence>
<sequence length="301" mass="32071">MHKVWMATIAFLAVVLPVTAEDPKVEADKLVGVWEVVKSGTAPAGSTMEFTKDGKFKSKFKGQTISFDGKYTLKGNSLTLDPLGFSVPVKELTADKLVVEDLGGKTNTEYKRQGKAGKSDKPETSTAATGKSPPDGWKAVTLEGGRAFVPKAITFHNSSSDGRTVNGVRTSTSSETFSLAGDVELTLAVVIKPAKEGEKDAKPFAPFAAADKKAGGTPSKITDFSGDEVKGRTYTNETKDKLYERKALFQGSDGRIFVLTVSAKDKAKTTNATADTFLKSLSLDTGKASESKSAEPKKKKK</sequence>
<evidence type="ECO:0000256" key="1">
    <source>
        <dbReference type="SAM" id="MobiDB-lite"/>
    </source>
</evidence>
<dbReference type="EMBL" id="CP042425">
    <property type="protein sequence ID" value="QEL18200.1"/>
    <property type="molecule type" value="Genomic_DNA"/>
</dbReference>
<accession>A0A5C1AHA6</accession>
<feature type="chain" id="PRO_5022701697" evidence="2">
    <location>
        <begin position="21"/>
        <end position="301"/>
    </location>
</feature>
<evidence type="ECO:0000313" key="3">
    <source>
        <dbReference type="EMBL" id="QEL18200.1"/>
    </source>
</evidence>
<dbReference type="KEGG" id="lrs:PX52LOC_05214"/>
<organism evidence="3 4">
    <name type="scientific">Limnoglobus roseus</name>
    <dbReference type="NCBI Taxonomy" id="2598579"/>
    <lineage>
        <taxon>Bacteria</taxon>
        <taxon>Pseudomonadati</taxon>
        <taxon>Planctomycetota</taxon>
        <taxon>Planctomycetia</taxon>
        <taxon>Gemmatales</taxon>
        <taxon>Gemmataceae</taxon>
        <taxon>Limnoglobus</taxon>
    </lineage>
</organism>
<gene>
    <name evidence="3" type="ORF">PX52LOC_05214</name>
</gene>
<evidence type="ECO:0000256" key="2">
    <source>
        <dbReference type="SAM" id="SignalP"/>
    </source>
</evidence>
<dbReference type="Proteomes" id="UP000324974">
    <property type="component" value="Chromosome"/>
</dbReference>
<protein>
    <submittedName>
        <fullName evidence="3">TIGR03066 family protein</fullName>
    </submittedName>
</protein>
<keyword evidence="2" id="KW-0732">Signal</keyword>
<name>A0A5C1AHA6_9BACT</name>
<feature type="region of interest" description="Disordered" evidence="1">
    <location>
        <begin position="108"/>
        <end position="138"/>
    </location>
</feature>
<dbReference type="AlphaFoldDB" id="A0A5C1AHA6"/>